<evidence type="ECO:0000313" key="2">
    <source>
        <dbReference type="Proteomes" id="UP000028821"/>
    </source>
</evidence>
<accession>A0A086QIH2</accession>
<organism evidence="1 2">
    <name type="scientific">Toxoplasma gondii MAS</name>
    <dbReference type="NCBI Taxonomy" id="943118"/>
    <lineage>
        <taxon>Eukaryota</taxon>
        <taxon>Sar</taxon>
        <taxon>Alveolata</taxon>
        <taxon>Apicomplexa</taxon>
        <taxon>Conoidasida</taxon>
        <taxon>Coccidia</taxon>
        <taxon>Eucoccidiorida</taxon>
        <taxon>Eimeriorina</taxon>
        <taxon>Sarcocystidae</taxon>
        <taxon>Toxoplasma</taxon>
    </lineage>
</organism>
<comment type="caution">
    <text evidence="1">The sequence shown here is derived from an EMBL/GenBank/DDBJ whole genome shotgun (WGS) entry which is preliminary data.</text>
</comment>
<sequence length="284" mass="31354">MTKELFSFLSTMFVLWHRLWFGMLAIQFLRYCDAAKGNPAENSLRTAVPRLRRLDGPYGFGYGRYGFQGSYGVPLPQPGYVGKVPGFYTRPPGVTLLPTNTGVMFPTTVLGGMASQAVYSANYSASNGLAATFGGTSPIVPVMPDLLMIANRLKEKNIGNRQAAILFLQEDSEFKECSASSLASIVDIENLAEYLRLSKVEKTEDAVWKKIRSISQLKPCSDDEVYALSRQPSIKSIYDAGPQQSGTQRLDSFSETADDDLKTPMDAGAQEWCHLQPNHPLCRK</sequence>
<dbReference type="OrthoDB" id="330015at2759"/>
<dbReference type="EMBL" id="AEXC02001520">
    <property type="protein sequence ID" value="KFH12404.1"/>
    <property type="molecule type" value="Genomic_DNA"/>
</dbReference>
<gene>
    <name evidence="1" type="ORF">TGMAS_278680</name>
</gene>
<reference evidence="1 2" key="1">
    <citation type="submission" date="2014-04" db="EMBL/GenBank/DDBJ databases">
        <authorList>
            <person name="Sibley D."/>
            <person name="Venepally P."/>
            <person name="Karamycheva S."/>
            <person name="Hadjithomas M."/>
            <person name="Khan A."/>
            <person name="Brunk B."/>
            <person name="Roos D."/>
            <person name="Caler E."/>
            <person name="Lorenzi H."/>
        </authorList>
    </citation>
    <scope>NUCLEOTIDE SEQUENCE [LARGE SCALE GENOMIC DNA]</scope>
    <source>
        <strain evidence="1 2">MAS</strain>
    </source>
</reference>
<dbReference type="VEuPathDB" id="ToxoDB:TGMAS_278680"/>
<proteinExistence type="predicted"/>
<name>A0A086QIH2_TOXGO</name>
<protein>
    <submittedName>
        <fullName evidence="1">Uncharacterized protein</fullName>
    </submittedName>
</protein>
<dbReference type="AlphaFoldDB" id="A0A086QIH2"/>
<dbReference type="Proteomes" id="UP000028821">
    <property type="component" value="Unassembled WGS sequence"/>
</dbReference>
<evidence type="ECO:0000313" key="1">
    <source>
        <dbReference type="EMBL" id="KFH12404.1"/>
    </source>
</evidence>